<keyword evidence="1" id="KW-0343">GTPase activation</keyword>
<dbReference type="RefSeq" id="WP_203852964.1">
    <property type="nucleotide sequence ID" value="NZ_BAAAVW010000032.1"/>
</dbReference>
<keyword evidence="5" id="KW-1185">Reference proteome</keyword>
<dbReference type="EMBL" id="BONQ01000154">
    <property type="protein sequence ID" value="GIG51350.1"/>
    <property type="molecule type" value="Genomic_DNA"/>
</dbReference>
<evidence type="ECO:0000313" key="4">
    <source>
        <dbReference type="EMBL" id="GIG51350.1"/>
    </source>
</evidence>
<dbReference type="GO" id="GO:0048471">
    <property type="term" value="C:perinuclear region of cytoplasm"/>
    <property type="evidence" value="ECO:0007669"/>
    <property type="project" value="TreeGrafter"/>
</dbReference>
<dbReference type="SUPFAM" id="SSF52047">
    <property type="entry name" value="RNI-like"/>
    <property type="match status" value="1"/>
</dbReference>
<evidence type="ECO:0000256" key="2">
    <source>
        <dbReference type="ARBA" id="ARBA00022614"/>
    </source>
</evidence>
<evidence type="ECO:0000256" key="3">
    <source>
        <dbReference type="ARBA" id="ARBA00022737"/>
    </source>
</evidence>
<proteinExistence type="predicted"/>
<dbReference type="GO" id="GO:0031267">
    <property type="term" value="F:small GTPase binding"/>
    <property type="evidence" value="ECO:0007669"/>
    <property type="project" value="TreeGrafter"/>
</dbReference>
<dbReference type="InterPro" id="IPR027038">
    <property type="entry name" value="RanGap"/>
</dbReference>
<dbReference type="Proteomes" id="UP000660611">
    <property type="component" value="Unassembled WGS sequence"/>
</dbReference>
<organism evidence="4 5">
    <name type="scientific">Dactylosporangium siamense</name>
    <dbReference type="NCBI Taxonomy" id="685454"/>
    <lineage>
        <taxon>Bacteria</taxon>
        <taxon>Bacillati</taxon>
        <taxon>Actinomycetota</taxon>
        <taxon>Actinomycetes</taxon>
        <taxon>Micromonosporales</taxon>
        <taxon>Micromonosporaceae</taxon>
        <taxon>Dactylosporangium</taxon>
    </lineage>
</organism>
<evidence type="ECO:0008006" key="6">
    <source>
        <dbReference type="Google" id="ProtNLM"/>
    </source>
</evidence>
<reference evidence="4" key="1">
    <citation type="submission" date="2021-01" db="EMBL/GenBank/DDBJ databases">
        <title>Whole genome shotgun sequence of Dactylosporangium siamense NBRC 106093.</title>
        <authorList>
            <person name="Komaki H."/>
            <person name="Tamura T."/>
        </authorList>
    </citation>
    <scope>NUCLEOTIDE SEQUENCE</scope>
    <source>
        <strain evidence="4">NBRC 106093</strain>
    </source>
</reference>
<evidence type="ECO:0000256" key="1">
    <source>
        <dbReference type="ARBA" id="ARBA00022468"/>
    </source>
</evidence>
<comment type="caution">
    <text evidence="4">The sequence shown here is derived from an EMBL/GenBank/DDBJ whole genome shotgun (WGS) entry which is preliminary data.</text>
</comment>
<accession>A0A919PZW4</accession>
<dbReference type="GO" id="GO:0005829">
    <property type="term" value="C:cytosol"/>
    <property type="evidence" value="ECO:0007669"/>
    <property type="project" value="TreeGrafter"/>
</dbReference>
<dbReference type="PANTHER" id="PTHR24113:SF12">
    <property type="entry name" value="RAN GTPASE-ACTIVATING PROTEIN 1"/>
    <property type="match status" value="1"/>
</dbReference>
<gene>
    <name evidence="4" type="ORF">Dsi01nite_093910</name>
</gene>
<keyword evidence="3" id="KW-0677">Repeat</keyword>
<dbReference type="SMART" id="SM00368">
    <property type="entry name" value="LRR_RI"/>
    <property type="match status" value="7"/>
</dbReference>
<dbReference type="InterPro" id="IPR032675">
    <property type="entry name" value="LRR_dom_sf"/>
</dbReference>
<sequence>MVDEAPDIACPVLAVPAVPQADLADLSPLLRRLADPEPVRGTERFPLGTLQPDGRVDLCKQGLGAAGVTQVLDRVVGSPHAVHLLLGTNGLGATGTAALAEGLPDGHRVETLYLGCNAIDAAGAAPLFERLAADDRVRALWLKRNPLGDEGVAALAETLRRNTTIDTVDLVNTGLTTAGLETLVDALAARPTPVTRVFLGGNGLGPSAGPLLARLLREAGVRGLFLAANRLGDAGVAPVVQAVTTAGSTLGLGGNGLSPAAVAGIADRLSVLDSLDLSRPQSLRVLGAADNMVGDEGAALLAAALPGTRLRRLDLRHTGVGGRGAKALLAALPSTDLTRLALGPDVPRRVKRAISALLPPADAGTGSGSEIVSVYR</sequence>
<keyword evidence="2" id="KW-0433">Leucine-rich repeat</keyword>
<dbReference type="GO" id="GO:0006913">
    <property type="term" value="P:nucleocytoplasmic transport"/>
    <property type="evidence" value="ECO:0007669"/>
    <property type="project" value="TreeGrafter"/>
</dbReference>
<protein>
    <recommendedName>
        <fullName evidence="6">Gala protein</fullName>
    </recommendedName>
</protein>
<dbReference type="PANTHER" id="PTHR24113">
    <property type="entry name" value="RAN GTPASE-ACTIVATING PROTEIN 1"/>
    <property type="match status" value="1"/>
</dbReference>
<name>A0A919PZW4_9ACTN</name>
<dbReference type="Pfam" id="PF13516">
    <property type="entry name" value="LRR_6"/>
    <property type="match status" value="2"/>
</dbReference>
<dbReference type="InterPro" id="IPR001611">
    <property type="entry name" value="Leu-rich_rpt"/>
</dbReference>
<dbReference type="Gene3D" id="3.80.10.10">
    <property type="entry name" value="Ribonuclease Inhibitor"/>
    <property type="match status" value="2"/>
</dbReference>
<evidence type="ECO:0000313" key="5">
    <source>
        <dbReference type="Proteomes" id="UP000660611"/>
    </source>
</evidence>
<dbReference type="GO" id="GO:0005096">
    <property type="term" value="F:GTPase activator activity"/>
    <property type="evidence" value="ECO:0007669"/>
    <property type="project" value="UniProtKB-KW"/>
</dbReference>
<dbReference type="AlphaFoldDB" id="A0A919PZW4"/>